<gene>
    <name evidence="2" type="ORF">LIZ65_01795</name>
</gene>
<keyword evidence="3" id="KW-1185">Reference proteome</keyword>
<comment type="caution">
    <text evidence="2">The sequence shown here is derived from an EMBL/GenBank/DDBJ whole genome shotgun (WGS) entry which is preliminary data.</text>
</comment>
<dbReference type="InterPro" id="IPR001279">
    <property type="entry name" value="Metallo-B-lactamas"/>
</dbReference>
<proteinExistence type="predicted"/>
<reference evidence="2 3" key="1">
    <citation type="submission" date="2021-10" db="EMBL/GenBank/DDBJ databases">
        <title>Collection of gut derived symbiotic bacterial strains cultured from healthy donors.</title>
        <authorList>
            <person name="Lin H."/>
            <person name="Littmann E."/>
            <person name="Kohout C."/>
            <person name="Pamer E.G."/>
        </authorList>
    </citation>
    <scope>NUCLEOTIDE SEQUENCE [LARGE SCALE GENOMIC DNA]</scope>
    <source>
        <strain evidence="2 3">DFI.1.165</strain>
    </source>
</reference>
<name>A0ABS8DC68_9FIRM</name>
<evidence type="ECO:0000313" key="2">
    <source>
        <dbReference type="EMBL" id="MCB7386006.1"/>
    </source>
</evidence>
<dbReference type="Pfam" id="PF12706">
    <property type="entry name" value="Lactamase_B_2"/>
    <property type="match status" value="1"/>
</dbReference>
<dbReference type="EMBL" id="JAJCIS010000001">
    <property type="protein sequence ID" value="MCB7386006.1"/>
    <property type="molecule type" value="Genomic_DNA"/>
</dbReference>
<feature type="domain" description="Metallo-beta-lactamase" evidence="1">
    <location>
        <begin position="11"/>
        <end position="169"/>
    </location>
</feature>
<protein>
    <submittedName>
        <fullName evidence="2">MBL fold metallo-hydrolase</fullName>
    </submittedName>
</protein>
<organism evidence="2 3">
    <name type="scientific">Bariatricus massiliensis</name>
    <dbReference type="NCBI Taxonomy" id="1745713"/>
    <lineage>
        <taxon>Bacteria</taxon>
        <taxon>Bacillati</taxon>
        <taxon>Bacillota</taxon>
        <taxon>Clostridia</taxon>
        <taxon>Lachnospirales</taxon>
        <taxon>Lachnospiraceae</taxon>
        <taxon>Bariatricus</taxon>
    </lineage>
</organism>
<evidence type="ECO:0000313" key="3">
    <source>
        <dbReference type="Proteomes" id="UP001299546"/>
    </source>
</evidence>
<dbReference type="PANTHER" id="PTHR47619">
    <property type="entry name" value="METALLO-HYDROLASE YYCJ-RELATED"/>
    <property type="match status" value="1"/>
</dbReference>
<dbReference type="SUPFAM" id="SSF56281">
    <property type="entry name" value="Metallo-hydrolase/oxidoreductase"/>
    <property type="match status" value="1"/>
</dbReference>
<dbReference type="InterPro" id="IPR052533">
    <property type="entry name" value="WalJ/YycJ-like"/>
</dbReference>
<sequence>MRLCSIASGSSGNCIYVGSESTHLLVDTGISKKRIEEGLRSLEIKGEELDGILVTHEHADHIQGLGVFSRKYEIPIFATPGTIRGIRDYKSLGKMPEGLYREVHANSEFMIGDIAVHPFAISHDANEPSGYRFEQGEKRVAVATDLGKYDAYTVENLKNLNAVLLESNHDLHMLEVGPYPYYLKQRVMGERGHLSNELSGRLLCDILHGDLQNVMLGHLSKENNYAELAYETVKLEVTLGDNPYRGDEIPISVAKRDVISQVITV</sequence>
<dbReference type="Proteomes" id="UP001299546">
    <property type="component" value="Unassembled WGS sequence"/>
</dbReference>
<accession>A0ABS8DC68</accession>
<dbReference type="InterPro" id="IPR036866">
    <property type="entry name" value="RibonucZ/Hydroxyglut_hydro"/>
</dbReference>
<dbReference type="RefSeq" id="WP_066732087.1">
    <property type="nucleotide sequence ID" value="NZ_JAJCIQ010000001.1"/>
</dbReference>
<dbReference type="Gene3D" id="3.60.15.10">
    <property type="entry name" value="Ribonuclease Z/Hydroxyacylglutathione hydrolase-like"/>
    <property type="match status" value="1"/>
</dbReference>
<dbReference type="SMART" id="SM00849">
    <property type="entry name" value="Lactamase_B"/>
    <property type="match status" value="1"/>
</dbReference>
<evidence type="ECO:0000259" key="1">
    <source>
        <dbReference type="SMART" id="SM00849"/>
    </source>
</evidence>
<dbReference type="PANTHER" id="PTHR47619:SF1">
    <property type="entry name" value="EXODEOXYRIBONUCLEASE WALJ"/>
    <property type="match status" value="1"/>
</dbReference>